<dbReference type="PANTHER" id="PTHR45992">
    <property type="entry name" value="EUKARYOTIC ELONGATION FACTOR 2 KINASE-RELATED"/>
    <property type="match status" value="1"/>
</dbReference>
<dbReference type="InterPro" id="IPR011009">
    <property type="entry name" value="Kinase-like_dom_sf"/>
</dbReference>
<protein>
    <submittedName>
        <fullName evidence="8">Kinase-like protein</fullName>
    </submittedName>
</protein>
<evidence type="ECO:0000256" key="4">
    <source>
        <dbReference type="ARBA" id="ARBA00022777"/>
    </source>
</evidence>
<evidence type="ECO:0000256" key="5">
    <source>
        <dbReference type="ARBA" id="ARBA00022840"/>
    </source>
</evidence>
<keyword evidence="4 8" id="KW-0418">Kinase</keyword>
<keyword evidence="5" id="KW-0067">ATP-binding</keyword>
<dbReference type="PANTHER" id="PTHR45992:SF2">
    <property type="entry name" value="EUKARYOTIC ELONGATION FACTOR 2 KINASE"/>
    <property type="match status" value="1"/>
</dbReference>
<dbReference type="GO" id="GO:0005524">
    <property type="term" value="F:ATP binding"/>
    <property type="evidence" value="ECO:0007669"/>
    <property type="project" value="UniProtKB-KW"/>
</dbReference>
<dbReference type="GO" id="GO:1903013">
    <property type="term" value="P:response to differentiation-inducing factor 1"/>
    <property type="evidence" value="ECO:0007669"/>
    <property type="project" value="TreeGrafter"/>
</dbReference>
<proteinExistence type="predicted"/>
<evidence type="ECO:0000256" key="1">
    <source>
        <dbReference type="ARBA" id="ARBA00022527"/>
    </source>
</evidence>
<dbReference type="OrthoDB" id="301415at2759"/>
<dbReference type="Proteomes" id="UP000307440">
    <property type="component" value="Unassembled WGS sequence"/>
</dbReference>
<evidence type="ECO:0000256" key="2">
    <source>
        <dbReference type="ARBA" id="ARBA00022679"/>
    </source>
</evidence>
<dbReference type="Gene3D" id="3.20.200.10">
    <property type="entry name" value="MHCK/EF2 kinase"/>
    <property type="match status" value="1"/>
</dbReference>
<dbReference type="PROSITE" id="PS51158">
    <property type="entry name" value="ALPHA_KINASE"/>
    <property type="match status" value="1"/>
</dbReference>
<keyword evidence="2" id="KW-0808">Transferase</keyword>
<organism evidence="8 9">
    <name type="scientific">Coprinopsis marcescibilis</name>
    <name type="common">Agaric fungus</name>
    <name type="synonym">Psathyrella marcescibilis</name>
    <dbReference type="NCBI Taxonomy" id="230819"/>
    <lineage>
        <taxon>Eukaryota</taxon>
        <taxon>Fungi</taxon>
        <taxon>Dikarya</taxon>
        <taxon>Basidiomycota</taxon>
        <taxon>Agaricomycotina</taxon>
        <taxon>Agaricomycetes</taxon>
        <taxon>Agaricomycetidae</taxon>
        <taxon>Agaricales</taxon>
        <taxon>Agaricineae</taxon>
        <taxon>Psathyrellaceae</taxon>
        <taxon>Coprinopsis</taxon>
    </lineage>
</organism>
<keyword evidence="1" id="KW-0723">Serine/threonine-protein kinase</keyword>
<keyword evidence="6" id="KW-0732">Signal</keyword>
<evidence type="ECO:0000256" key="6">
    <source>
        <dbReference type="SAM" id="SignalP"/>
    </source>
</evidence>
<keyword evidence="9" id="KW-1185">Reference proteome</keyword>
<dbReference type="STRING" id="230819.A0A5C3K9M9"/>
<reference evidence="8 9" key="1">
    <citation type="journal article" date="2019" name="Nat. Ecol. Evol.">
        <title>Megaphylogeny resolves global patterns of mushroom evolution.</title>
        <authorList>
            <person name="Varga T."/>
            <person name="Krizsan K."/>
            <person name="Foldi C."/>
            <person name="Dima B."/>
            <person name="Sanchez-Garcia M."/>
            <person name="Sanchez-Ramirez S."/>
            <person name="Szollosi G.J."/>
            <person name="Szarkandi J.G."/>
            <person name="Papp V."/>
            <person name="Albert L."/>
            <person name="Andreopoulos W."/>
            <person name="Angelini C."/>
            <person name="Antonin V."/>
            <person name="Barry K.W."/>
            <person name="Bougher N.L."/>
            <person name="Buchanan P."/>
            <person name="Buyck B."/>
            <person name="Bense V."/>
            <person name="Catcheside P."/>
            <person name="Chovatia M."/>
            <person name="Cooper J."/>
            <person name="Damon W."/>
            <person name="Desjardin D."/>
            <person name="Finy P."/>
            <person name="Geml J."/>
            <person name="Haridas S."/>
            <person name="Hughes K."/>
            <person name="Justo A."/>
            <person name="Karasinski D."/>
            <person name="Kautmanova I."/>
            <person name="Kiss B."/>
            <person name="Kocsube S."/>
            <person name="Kotiranta H."/>
            <person name="LaButti K.M."/>
            <person name="Lechner B.E."/>
            <person name="Liimatainen K."/>
            <person name="Lipzen A."/>
            <person name="Lukacs Z."/>
            <person name="Mihaltcheva S."/>
            <person name="Morgado L.N."/>
            <person name="Niskanen T."/>
            <person name="Noordeloos M.E."/>
            <person name="Ohm R.A."/>
            <person name="Ortiz-Santana B."/>
            <person name="Ovrebo C."/>
            <person name="Racz N."/>
            <person name="Riley R."/>
            <person name="Savchenko A."/>
            <person name="Shiryaev A."/>
            <person name="Soop K."/>
            <person name="Spirin V."/>
            <person name="Szebenyi C."/>
            <person name="Tomsovsky M."/>
            <person name="Tulloss R.E."/>
            <person name="Uehling J."/>
            <person name="Grigoriev I.V."/>
            <person name="Vagvolgyi C."/>
            <person name="Papp T."/>
            <person name="Martin F.M."/>
            <person name="Miettinen O."/>
            <person name="Hibbett D.S."/>
            <person name="Nagy L.G."/>
        </authorList>
    </citation>
    <scope>NUCLEOTIDE SEQUENCE [LARGE SCALE GENOMIC DNA]</scope>
    <source>
        <strain evidence="8 9">CBS 121175</strain>
    </source>
</reference>
<dbReference type="InterPro" id="IPR004166">
    <property type="entry name" value="a-kinase_dom"/>
</dbReference>
<dbReference type="GO" id="GO:0031037">
    <property type="term" value="P:myosin II filament disassembly"/>
    <property type="evidence" value="ECO:0007669"/>
    <property type="project" value="TreeGrafter"/>
</dbReference>
<dbReference type="AlphaFoldDB" id="A0A5C3K9M9"/>
<feature type="signal peptide" evidence="6">
    <location>
        <begin position="1"/>
        <end position="20"/>
    </location>
</feature>
<keyword evidence="3" id="KW-0547">Nucleotide-binding</keyword>
<accession>A0A5C3K9M9</accession>
<feature type="domain" description="Alpha-type protein kinase" evidence="7">
    <location>
        <begin position="1"/>
        <end position="179"/>
    </location>
</feature>
<dbReference type="SUPFAM" id="SSF56112">
    <property type="entry name" value="Protein kinase-like (PK-like)"/>
    <property type="match status" value="1"/>
</dbReference>
<dbReference type="GO" id="GO:0004674">
    <property type="term" value="F:protein serine/threonine kinase activity"/>
    <property type="evidence" value="ECO:0007669"/>
    <property type="project" value="UniProtKB-KW"/>
</dbReference>
<evidence type="ECO:0000313" key="8">
    <source>
        <dbReference type="EMBL" id="TFK16770.1"/>
    </source>
</evidence>
<sequence length="180" mass="19798">MMWANALLLASYSLVDEVLESRNGQPPPFTIPRLRFVKAALATSMTRASIRGKSTASAPAVGRTYLIEERLEGSFKKYIHNAGGQPSASILPDDEPYYTNARFLSFTQHAQFELTSGLAFVSDYQGNGDLLTDPQILTSPTDFDSAALFGDGNLSAGFSNFPKTHECNDYCTYFDLPPFF</sequence>
<evidence type="ECO:0000259" key="7">
    <source>
        <dbReference type="PROSITE" id="PS51158"/>
    </source>
</evidence>
<feature type="chain" id="PRO_5023126273" evidence="6">
    <location>
        <begin position="21"/>
        <end position="180"/>
    </location>
</feature>
<dbReference type="EMBL" id="ML210647">
    <property type="protein sequence ID" value="TFK16770.1"/>
    <property type="molecule type" value="Genomic_DNA"/>
</dbReference>
<name>A0A5C3K9M9_COPMA</name>
<gene>
    <name evidence="8" type="ORF">FA15DRAFT_629218</name>
</gene>
<dbReference type="Pfam" id="PF02816">
    <property type="entry name" value="Alpha_kinase"/>
    <property type="match status" value="1"/>
</dbReference>
<evidence type="ECO:0000256" key="3">
    <source>
        <dbReference type="ARBA" id="ARBA00022741"/>
    </source>
</evidence>
<dbReference type="InterPro" id="IPR051852">
    <property type="entry name" value="Alpha-type_PK"/>
</dbReference>
<evidence type="ECO:0000313" key="9">
    <source>
        <dbReference type="Proteomes" id="UP000307440"/>
    </source>
</evidence>